<feature type="transmembrane region" description="Helical" evidence="1">
    <location>
        <begin position="33"/>
        <end position="56"/>
    </location>
</feature>
<organism evidence="2">
    <name type="scientific">Sipha flava</name>
    <name type="common">yellow sugarcane aphid</name>
    <dbReference type="NCBI Taxonomy" id="143950"/>
    <lineage>
        <taxon>Eukaryota</taxon>
        <taxon>Metazoa</taxon>
        <taxon>Ecdysozoa</taxon>
        <taxon>Arthropoda</taxon>
        <taxon>Hexapoda</taxon>
        <taxon>Insecta</taxon>
        <taxon>Pterygota</taxon>
        <taxon>Neoptera</taxon>
        <taxon>Paraneoptera</taxon>
        <taxon>Hemiptera</taxon>
        <taxon>Sternorrhyncha</taxon>
        <taxon>Aphidomorpha</taxon>
        <taxon>Aphidoidea</taxon>
        <taxon>Aphididae</taxon>
        <taxon>Sipha</taxon>
    </lineage>
</organism>
<feature type="transmembrane region" description="Helical" evidence="1">
    <location>
        <begin position="77"/>
        <end position="100"/>
    </location>
</feature>
<dbReference type="AlphaFoldDB" id="A0A2S2R814"/>
<evidence type="ECO:0000313" key="2">
    <source>
        <dbReference type="EMBL" id="MBY85830.1"/>
    </source>
</evidence>
<dbReference type="EMBL" id="GGMS01016627">
    <property type="protein sequence ID" value="MBY85830.1"/>
    <property type="molecule type" value="Transcribed_RNA"/>
</dbReference>
<keyword evidence="1" id="KW-1133">Transmembrane helix</keyword>
<keyword evidence="1" id="KW-0472">Membrane</keyword>
<reference evidence="2" key="1">
    <citation type="submission" date="2018-04" db="EMBL/GenBank/DDBJ databases">
        <title>Transcriptome assembly of Sipha flava.</title>
        <authorList>
            <person name="Scully E.D."/>
            <person name="Geib S.M."/>
            <person name="Palmer N.A."/>
            <person name="Koch K."/>
            <person name="Bradshaw J."/>
            <person name="Heng-Moss T."/>
            <person name="Sarath G."/>
        </authorList>
    </citation>
    <scope>NUCLEOTIDE SEQUENCE</scope>
</reference>
<proteinExistence type="predicted"/>
<keyword evidence="1" id="KW-0812">Transmembrane</keyword>
<evidence type="ECO:0000256" key="1">
    <source>
        <dbReference type="SAM" id="Phobius"/>
    </source>
</evidence>
<sequence length="116" mass="13825">MLFGLFCELLRLRRSLGQALLALATDLSTESDIFIFSLCVYYAILFLSFLYIYFIFLFRQTIYFFNYYSVEFFIYHIILHIFIYNTAFVYLLTTTLLIIICGEWCTPTIHAHPYST</sequence>
<name>A0A2S2R814_9HEMI</name>
<accession>A0A2S2R814</accession>
<protein>
    <submittedName>
        <fullName evidence="2">Uncharacterized protein</fullName>
    </submittedName>
</protein>
<gene>
    <name evidence="2" type="ORF">g.12282</name>
</gene>